<dbReference type="Gene3D" id="3.40.50.2000">
    <property type="entry name" value="Glycogen Phosphorylase B"/>
    <property type="match status" value="2"/>
</dbReference>
<dbReference type="Pfam" id="PF13692">
    <property type="entry name" value="Glyco_trans_1_4"/>
    <property type="match status" value="1"/>
</dbReference>
<proteinExistence type="predicted"/>
<comment type="caution">
    <text evidence="2">The sequence shown here is derived from an EMBL/GenBank/DDBJ whole genome shotgun (WGS) entry which is preliminary data.</text>
</comment>
<sequence>MKVCQICAVDFTLKNFLLPLIDGMQDQGWQVTAVCSDGPFIPDLRARGYRIIPVPIARSMNPLLAARSVLALVRLFRRERFDIVHAHTPVAALIARLAARIAGVPLVIYTAHGFYFHEEMPGWKYRLFVGLERFGGLFTDLLFSQSSEDAEDAVRLGILRQDRVLAIGNGVDVRRFDPQQVGDGADIRVELGIPAEAVVIGCIGRQVREKGIGEFLQAAQALAARCPQAWFLLVGEKLASDHAQGVEAELAAARAALGPRLVTPGLRGDIPQCLAAMDVFCLPSWREGMPRTIIEAMMMAKPVIATNIRGAREEVVPEETGLLVPLKDPAALAAAMQRLIGDAQARRRFGLAGRERALRLYDERAVVTLQINRIKQGLGQGG</sequence>
<evidence type="ECO:0000259" key="1">
    <source>
        <dbReference type="Pfam" id="PF13579"/>
    </source>
</evidence>
<dbReference type="Pfam" id="PF13579">
    <property type="entry name" value="Glyco_trans_4_4"/>
    <property type="match status" value="1"/>
</dbReference>
<feature type="domain" description="Glycosyltransferase subfamily 4-like N-terminal" evidence="1">
    <location>
        <begin position="18"/>
        <end position="170"/>
    </location>
</feature>
<name>A0A7X0DKJ3_NOVIT</name>
<dbReference type="PANTHER" id="PTHR12526:SF638">
    <property type="entry name" value="SPORE COAT PROTEIN SA"/>
    <property type="match status" value="1"/>
</dbReference>
<dbReference type="EMBL" id="JACIIX010000001">
    <property type="protein sequence ID" value="MBB6209010.1"/>
    <property type="molecule type" value="Genomic_DNA"/>
</dbReference>
<keyword evidence="3" id="KW-1185">Reference proteome</keyword>
<dbReference type="Proteomes" id="UP000544872">
    <property type="component" value="Unassembled WGS sequence"/>
</dbReference>
<protein>
    <submittedName>
        <fullName evidence="2">Glycosyltransferase involved in cell wall biosynthesis</fullName>
    </submittedName>
</protein>
<dbReference type="GO" id="GO:0016757">
    <property type="term" value="F:glycosyltransferase activity"/>
    <property type="evidence" value="ECO:0007669"/>
    <property type="project" value="UniProtKB-ARBA"/>
</dbReference>
<dbReference type="RefSeq" id="WP_221443312.1">
    <property type="nucleotide sequence ID" value="NZ_JACIIX010000001.1"/>
</dbReference>
<evidence type="ECO:0000313" key="3">
    <source>
        <dbReference type="Proteomes" id="UP000544872"/>
    </source>
</evidence>
<reference evidence="2 3" key="1">
    <citation type="submission" date="2020-08" db="EMBL/GenBank/DDBJ databases">
        <title>Genomic Encyclopedia of Type Strains, Phase IV (KMG-IV): sequencing the most valuable type-strain genomes for metagenomic binning, comparative biology and taxonomic classification.</title>
        <authorList>
            <person name="Goeker M."/>
        </authorList>
    </citation>
    <scope>NUCLEOTIDE SEQUENCE [LARGE SCALE GENOMIC DNA]</scope>
    <source>
        <strain evidence="2 3">DSM 11590</strain>
    </source>
</reference>
<organism evidence="2 3">
    <name type="scientific">Novispirillum itersonii</name>
    <name type="common">Aquaspirillum itersonii</name>
    <dbReference type="NCBI Taxonomy" id="189"/>
    <lineage>
        <taxon>Bacteria</taxon>
        <taxon>Pseudomonadati</taxon>
        <taxon>Pseudomonadota</taxon>
        <taxon>Alphaproteobacteria</taxon>
        <taxon>Rhodospirillales</taxon>
        <taxon>Novispirillaceae</taxon>
        <taxon>Novispirillum</taxon>
    </lineage>
</organism>
<dbReference type="InterPro" id="IPR028098">
    <property type="entry name" value="Glyco_trans_4-like_N"/>
</dbReference>
<dbReference type="PANTHER" id="PTHR12526">
    <property type="entry name" value="GLYCOSYLTRANSFERASE"/>
    <property type="match status" value="1"/>
</dbReference>
<keyword evidence="2" id="KW-0808">Transferase</keyword>
<evidence type="ECO:0000313" key="2">
    <source>
        <dbReference type="EMBL" id="MBB6209010.1"/>
    </source>
</evidence>
<gene>
    <name evidence="2" type="ORF">FHS48_000391</name>
</gene>
<accession>A0A7X0DKJ3</accession>
<dbReference type="CDD" id="cd03808">
    <property type="entry name" value="GT4_CapM-like"/>
    <property type="match status" value="1"/>
</dbReference>
<dbReference type="AlphaFoldDB" id="A0A7X0DKJ3"/>
<dbReference type="SUPFAM" id="SSF53756">
    <property type="entry name" value="UDP-Glycosyltransferase/glycogen phosphorylase"/>
    <property type="match status" value="1"/>
</dbReference>